<feature type="region of interest" description="Disordered" evidence="2">
    <location>
        <begin position="36"/>
        <end position="110"/>
    </location>
</feature>
<dbReference type="EMBL" id="JACOMF010000010">
    <property type="protein sequence ID" value="MBC4015875.1"/>
    <property type="molecule type" value="Genomic_DNA"/>
</dbReference>
<dbReference type="PANTHER" id="PTHR30510">
    <property type="entry name" value="UPF0229 PROTEIN YEAH"/>
    <property type="match status" value="1"/>
</dbReference>
<sequence length="434" mass="48827">MQILDRRLNPSGRSLPNRQRFLRRAKSLVQEAVRDASAKRDIRNADEGGEVSIPLHGIREPSFHHGSGGIRDHVLPGNKEYREGDEIPRPPSGGGGGGSEGSPDGSGEDNFRFVLTREEFLSLFLDDLELPDMAKRRLVDGTDPAWHRAGYSVSGSPANLALGRTMRNSMSRRIALKRPKPEAVQALEEEIAALEGDPAQAERVLELRAELERMLQRTRLIPWIDPIDVRYRRFEPVPRPVAQAVMFCLMDVSGSMTEDMKDLAKRFYTLLFIFLQRRYKHVEIVFIRHTHEASEVDEETFFHSRETGGTLVSTALEEMQKVVADRYPPAEWNIYAAQASDGDNAAGDSQKTARLLVDTILPACQYYAYIEVGREGEHGIPGFPRGPTDLWRTYEALVTAGAPLAMKKVRHRREIFPVFRELFAKRGVLEGANA</sequence>
<keyword evidence="4" id="KW-1185">Reference proteome</keyword>
<reference evidence="3" key="1">
    <citation type="submission" date="2020-08" db="EMBL/GenBank/DDBJ databases">
        <authorList>
            <person name="Hu Y."/>
            <person name="Nguyen S.V."/>
            <person name="Li F."/>
            <person name="Fanning S."/>
        </authorList>
    </citation>
    <scope>NUCLEOTIDE SEQUENCE</scope>
    <source>
        <strain evidence="3">SYSU D8009</strain>
    </source>
</reference>
<proteinExistence type="inferred from homology"/>
<name>A0A9X0QXU6_9PROT</name>
<gene>
    <name evidence="3" type="ORF">H7965_11125</name>
</gene>
<dbReference type="NCBIfam" id="NF003707">
    <property type="entry name" value="PRK05325.1-2"/>
    <property type="match status" value="1"/>
</dbReference>
<organism evidence="3 4">
    <name type="scientific">Siccirubricoccus deserti</name>
    <dbReference type="NCBI Taxonomy" id="2013562"/>
    <lineage>
        <taxon>Bacteria</taxon>
        <taxon>Pseudomonadati</taxon>
        <taxon>Pseudomonadota</taxon>
        <taxon>Alphaproteobacteria</taxon>
        <taxon>Acetobacterales</taxon>
        <taxon>Roseomonadaceae</taxon>
        <taxon>Siccirubricoccus</taxon>
    </lineage>
</organism>
<dbReference type="RefSeq" id="WP_186770648.1">
    <property type="nucleotide sequence ID" value="NZ_JACOMF010000010.1"/>
</dbReference>
<dbReference type="InterPro" id="IPR006698">
    <property type="entry name" value="UPF0229"/>
</dbReference>
<protein>
    <recommendedName>
        <fullName evidence="1">UPF0229 protein H7965_11125</fullName>
    </recommendedName>
</protein>
<evidence type="ECO:0000256" key="1">
    <source>
        <dbReference type="HAMAP-Rule" id="MF_01232"/>
    </source>
</evidence>
<comment type="caution">
    <text evidence="3">The sequence shown here is derived from an EMBL/GenBank/DDBJ whole genome shotgun (WGS) entry which is preliminary data.</text>
</comment>
<feature type="compositionally biased region" description="Basic and acidic residues" evidence="2">
    <location>
        <begin position="70"/>
        <end position="88"/>
    </location>
</feature>
<dbReference type="AlphaFoldDB" id="A0A9X0QXU6"/>
<dbReference type="NCBIfam" id="NF003708">
    <property type="entry name" value="PRK05325.1-3"/>
    <property type="match status" value="1"/>
</dbReference>
<dbReference type="Proteomes" id="UP000600101">
    <property type="component" value="Unassembled WGS sequence"/>
</dbReference>
<evidence type="ECO:0000313" key="3">
    <source>
        <dbReference type="EMBL" id="MBC4015875.1"/>
    </source>
</evidence>
<dbReference type="Pfam" id="PF04285">
    <property type="entry name" value="DUF444"/>
    <property type="match status" value="1"/>
</dbReference>
<evidence type="ECO:0000313" key="4">
    <source>
        <dbReference type="Proteomes" id="UP000600101"/>
    </source>
</evidence>
<accession>A0A9X0QXU6</accession>
<evidence type="ECO:0000256" key="2">
    <source>
        <dbReference type="SAM" id="MobiDB-lite"/>
    </source>
</evidence>
<feature type="compositionally biased region" description="Basic and acidic residues" evidence="2">
    <location>
        <begin position="36"/>
        <end position="46"/>
    </location>
</feature>
<dbReference type="PANTHER" id="PTHR30510:SF2">
    <property type="entry name" value="UPF0229 PROTEIN YEAH"/>
    <property type="match status" value="1"/>
</dbReference>
<dbReference type="HAMAP" id="MF_01232">
    <property type="entry name" value="UPF0229"/>
    <property type="match status" value="1"/>
</dbReference>
<comment type="similarity">
    <text evidence="1">Belongs to the UPF0229 family.</text>
</comment>